<accession>A0AAD5RJ81</accession>
<reference evidence="3" key="1">
    <citation type="submission" date="2022-07" db="EMBL/GenBank/DDBJ databases">
        <title>Draft genome sequence of Zalerion maritima ATCC 34329, a (micro)plastics degrading marine fungus.</title>
        <authorList>
            <person name="Paco A."/>
            <person name="Goncalves M.F.M."/>
            <person name="Rocha-Santos T.A.P."/>
            <person name="Alves A."/>
        </authorList>
    </citation>
    <scope>NUCLEOTIDE SEQUENCE</scope>
    <source>
        <strain evidence="3">ATCC 34329</strain>
    </source>
</reference>
<feature type="coiled-coil region" evidence="1">
    <location>
        <begin position="151"/>
        <end position="185"/>
    </location>
</feature>
<evidence type="ECO:0000313" key="4">
    <source>
        <dbReference type="Proteomes" id="UP001201980"/>
    </source>
</evidence>
<feature type="compositionally biased region" description="Polar residues" evidence="2">
    <location>
        <begin position="271"/>
        <end position="284"/>
    </location>
</feature>
<name>A0AAD5RJ81_9PEZI</name>
<dbReference type="EMBL" id="JAKWBI020000376">
    <property type="protein sequence ID" value="KAJ2895782.1"/>
    <property type="molecule type" value="Genomic_DNA"/>
</dbReference>
<feature type="region of interest" description="Disordered" evidence="2">
    <location>
        <begin position="271"/>
        <end position="373"/>
    </location>
</feature>
<gene>
    <name evidence="3" type="ORF">MKZ38_006175</name>
</gene>
<dbReference type="GO" id="GO:0006355">
    <property type="term" value="P:regulation of DNA-templated transcription"/>
    <property type="evidence" value="ECO:0007669"/>
    <property type="project" value="InterPro"/>
</dbReference>
<keyword evidence="4" id="KW-1185">Reference proteome</keyword>
<feature type="compositionally biased region" description="Acidic residues" evidence="2">
    <location>
        <begin position="308"/>
        <end position="321"/>
    </location>
</feature>
<keyword evidence="1" id="KW-0175">Coiled coil</keyword>
<dbReference type="InterPro" id="IPR039327">
    <property type="entry name" value="CON7-like"/>
</dbReference>
<feature type="compositionally biased region" description="Basic and acidic residues" evidence="2">
    <location>
        <begin position="336"/>
        <end position="347"/>
    </location>
</feature>
<dbReference type="PANTHER" id="PTHR36167:SF3">
    <property type="entry name" value="C2H2 FINGER DOMAIN TRANSCRIPTION FACTOR (EUROFUNG)-RELATED"/>
    <property type="match status" value="1"/>
</dbReference>
<feature type="compositionally biased region" description="Basic and acidic residues" evidence="2">
    <location>
        <begin position="285"/>
        <end position="295"/>
    </location>
</feature>
<organism evidence="3 4">
    <name type="scientific">Zalerion maritima</name>
    <dbReference type="NCBI Taxonomy" id="339359"/>
    <lineage>
        <taxon>Eukaryota</taxon>
        <taxon>Fungi</taxon>
        <taxon>Dikarya</taxon>
        <taxon>Ascomycota</taxon>
        <taxon>Pezizomycotina</taxon>
        <taxon>Sordariomycetes</taxon>
        <taxon>Lulworthiomycetidae</taxon>
        <taxon>Lulworthiales</taxon>
        <taxon>Lulworthiaceae</taxon>
        <taxon>Zalerion</taxon>
    </lineage>
</organism>
<dbReference type="Proteomes" id="UP001201980">
    <property type="component" value="Unassembled WGS sequence"/>
</dbReference>
<evidence type="ECO:0008006" key="5">
    <source>
        <dbReference type="Google" id="ProtNLM"/>
    </source>
</evidence>
<proteinExistence type="predicted"/>
<evidence type="ECO:0000313" key="3">
    <source>
        <dbReference type="EMBL" id="KAJ2895782.1"/>
    </source>
</evidence>
<dbReference type="PANTHER" id="PTHR36167">
    <property type="entry name" value="C2H2 FINGER DOMAIN TRANSCRIPTION FACTOR (EUROFUNG)-RELATED"/>
    <property type="match status" value="1"/>
</dbReference>
<feature type="region of interest" description="Disordered" evidence="2">
    <location>
        <begin position="524"/>
        <end position="553"/>
    </location>
</feature>
<dbReference type="AlphaFoldDB" id="A0AAD5RJ81"/>
<protein>
    <recommendedName>
        <fullName evidence="5">Fungal N-terminal domain-containing protein</fullName>
    </recommendedName>
</protein>
<comment type="caution">
    <text evidence="3">The sequence shown here is derived from an EMBL/GenBank/DDBJ whole genome shotgun (WGS) entry which is preliminary data.</text>
</comment>
<sequence length="659" mass="73584">MAEVVGLAASIVAIVSTAATAAKFASTVLRIAREVGSTREDLRWLGIQVNGFSATTEMAYDALRPHLDDISKSKSLTYMDRNNRVNRVIDEACWVRDALRRHLPELREIKYQSRLIRFFNWKMMKPDIRELGQRMECVKNSLMLLVNVVQLEKLQTCDKEKEAEIKRLKRVIELQAQSIQAQESQGYLRGETQAAGISSRQYRNPFLDLATSWVERDTVPKEKAPKRRSRRHLTRQGALIFSPGSFLRPSYLTTPGLGHPIPSCASLTTLKQHTGHSKSTIQTEIQDHGIPKPQRDPSPTGRTSAEEIACDEIEDVEEANDETTQRSDTSPPSLEAEERSISSHTYDEDSISESPRTQGLPSARAGSSVSSNYFPEDSRPSYLLHYHPDHDTTAFTTHVITSSGPRHVTALLDSQLEGNMVSIRFCQENDIDVEPLEVKDDSLVHLGDKIEQRVIGRATFQLQVSASRPNCLVAVSAFVIEHHGKPLFLGIPFARARERVLASRSPQGEPGEDPEKRLYHDVFSGKERNDSDEDPGISRRNPSAKSPNIKAEETPKYEIHTISGWMPLDAEVDYSVRGNIVSEEFCHQYRIQIRAPPPDSERMLGLALGFNASRTKFTLIGIADITINKSGDPSAREEKSTGEALVVGGSGRLLCIIGW</sequence>
<evidence type="ECO:0000256" key="1">
    <source>
        <dbReference type="SAM" id="Coils"/>
    </source>
</evidence>
<evidence type="ECO:0000256" key="2">
    <source>
        <dbReference type="SAM" id="MobiDB-lite"/>
    </source>
</evidence>
<feature type="compositionally biased region" description="Polar residues" evidence="2">
    <location>
        <begin position="352"/>
        <end position="373"/>
    </location>
</feature>